<evidence type="ECO:0000256" key="2">
    <source>
        <dbReference type="SAM" id="SignalP"/>
    </source>
</evidence>
<feature type="chain" id="PRO_5016620702" evidence="2">
    <location>
        <begin position="21"/>
        <end position="154"/>
    </location>
</feature>
<reference evidence="3 4" key="1">
    <citation type="submission" date="2018-05" db="EMBL/GenBank/DDBJ databases">
        <title>Draft Genome Sequences for a Diverse set of 7 Haemophilus Species.</title>
        <authorList>
            <person name="Nichols M."/>
            <person name="Topaz N."/>
            <person name="Wang X."/>
            <person name="Wang X."/>
            <person name="Boxrud D."/>
        </authorList>
    </citation>
    <scope>NUCLEOTIDE SEQUENCE [LARGE SCALE GENOMIC DNA]</scope>
    <source>
        <strain evidence="3 4">C2010039593</strain>
    </source>
</reference>
<comment type="caution">
    <text evidence="3">The sequence shown here is derived from an EMBL/GenBank/DDBJ whole genome shotgun (WGS) entry which is preliminary data.</text>
</comment>
<evidence type="ECO:0000313" key="3">
    <source>
        <dbReference type="EMBL" id="RDF01925.1"/>
    </source>
</evidence>
<sequence>MINKLLQVVIFLFFSANTFAHALHITAQYDGVAISGKAYYSDQTPAVDTYVEAVKQGETDPVVYGKTDREGRFNLPFNQEGTFKVIIEGMEGHRAETQVTKMQAQAVSSQEIQLLREEISQLRDKIYWRDIFGGIGYILGIFGTVALLKTGKGQ</sequence>
<feature type="transmembrane region" description="Helical" evidence="1">
    <location>
        <begin position="126"/>
        <end position="148"/>
    </location>
</feature>
<dbReference type="GO" id="GO:0004180">
    <property type="term" value="F:carboxypeptidase activity"/>
    <property type="evidence" value="ECO:0007669"/>
    <property type="project" value="UniProtKB-KW"/>
</dbReference>
<dbReference type="STRING" id="735.B0185_09115"/>
<keyword evidence="3" id="KW-0121">Carboxypeptidase</keyword>
<keyword evidence="1" id="KW-0472">Membrane</keyword>
<dbReference type="Proteomes" id="UP000253999">
    <property type="component" value="Unassembled WGS sequence"/>
</dbReference>
<organism evidence="3 4">
    <name type="scientific">Haemophilus parahaemolyticus</name>
    <dbReference type="NCBI Taxonomy" id="735"/>
    <lineage>
        <taxon>Bacteria</taxon>
        <taxon>Pseudomonadati</taxon>
        <taxon>Pseudomonadota</taxon>
        <taxon>Gammaproteobacteria</taxon>
        <taxon>Pasteurellales</taxon>
        <taxon>Pasteurellaceae</taxon>
        <taxon>Haemophilus</taxon>
    </lineage>
</organism>
<protein>
    <submittedName>
        <fullName evidence="3">Carboxypeptidase regulatory-like domain-containing protein</fullName>
    </submittedName>
</protein>
<keyword evidence="3" id="KW-0645">Protease</keyword>
<dbReference type="EMBL" id="QEQD01000008">
    <property type="protein sequence ID" value="RDF01925.1"/>
    <property type="molecule type" value="Genomic_DNA"/>
</dbReference>
<keyword evidence="3" id="KW-0378">Hydrolase</keyword>
<evidence type="ECO:0000313" key="4">
    <source>
        <dbReference type="Proteomes" id="UP000253999"/>
    </source>
</evidence>
<proteinExistence type="predicted"/>
<keyword evidence="1" id="KW-1133">Transmembrane helix</keyword>
<name>A0A369ZA52_HAEPH</name>
<dbReference type="AlphaFoldDB" id="A0A369ZA52"/>
<keyword evidence="2" id="KW-0732">Signal</keyword>
<feature type="signal peptide" evidence="2">
    <location>
        <begin position="1"/>
        <end position="20"/>
    </location>
</feature>
<gene>
    <name evidence="3" type="ORF">DPV98_07765</name>
</gene>
<evidence type="ECO:0000256" key="1">
    <source>
        <dbReference type="SAM" id="Phobius"/>
    </source>
</evidence>
<accession>A0A369ZA52</accession>
<dbReference type="RefSeq" id="WP_111313376.1">
    <property type="nucleotide sequence ID" value="NZ_JAUPSI010000055.1"/>
</dbReference>
<keyword evidence="1" id="KW-0812">Transmembrane</keyword>